<sequence length="47" mass="5189">IWGTNRSSRIVKLLPYVAPEILSDKNLGIIAKICIKMRSEFDPGTSG</sequence>
<feature type="non-terminal residue" evidence="1">
    <location>
        <position position="47"/>
    </location>
</feature>
<accession>A0ACA9S2T0</accession>
<evidence type="ECO:0000313" key="2">
    <source>
        <dbReference type="Proteomes" id="UP000789920"/>
    </source>
</evidence>
<organism evidence="1 2">
    <name type="scientific">Racocetra persica</name>
    <dbReference type="NCBI Taxonomy" id="160502"/>
    <lineage>
        <taxon>Eukaryota</taxon>
        <taxon>Fungi</taxon>
        <taxon>Fungi incertae sedis</taxon>
        <taxon>Mucoromycota</taxon>
        <taxon>Glomeromycotina</taxon>
        <taxon>Glomeromycetes</taxon>
        <taxon>Diversisporales</taxon>
        <taxon>Gigasporaceae</taxon>
        <taxon>Racocetra</taxon>
    </lineage>
</organism>
<reference evidence="1" key="1">
    <citation type="submission" date="2021-06" db="EMBL/GenBank/DDBJ databases">
        <authorList>
            <person name="Kallberg Y."/>
            <person name="Tangrot J."/>
            <person name="Rosling A."/>
        </authorList>
    </citation>
    <scope>NUCLEOTIDE SEQUENCE</scope>
    <source>
        <strain evidence="1">MA461A</strain>
    </source>
</reference>
<dbReference type="EMBL" id="CAJVQC010086091">
    <property type="protein sequence ID" value="CAG8822322.1"/>
    <property type="molecule type" value="Genomic_DNA"/>
</dbReference>
<gene>
    <name evidence="1" type="ORF">RPERSI_LOCUS25773</name>
</gene>
<name>A0ACA9S2T0_9GLOM</name>
<evidence type="ECO:0000313" key="1">
    <source>
        <dbReference type="EMBL" id="CAG8822322.1"/>
    </source>
</evidence>
<dbReference type="Proteomes" id="UP000789920">
    <property type="component" value="Unassembled WGS sequence"/>
</dbReference>
<keyword evidence="2" id="KW-1185">Reference proteome</keyword>
<feature type="non-terminal residue" evidence="1">
    <location>
        <position position="1"/>
    </location>
</feature>
<comment type="caution">
    <text evidence="1">The sequence shown here is derived from an EMBL/GenBank/DDBJ whole genome shotgun (WGS) entry which is preliminary data.</text>
</comment>
<proteinExistence type="predicted"/>
<protein>
    <submittedName>
        <fullName evidence="1">621_t:CDS:1</fullName>
    </submittedName>
</protein>